<dbReference type="InterPro" id="IPR001633">
    <property type="entry name" value="EAL_dom"/>
</dbReference>
<dbReference type="EC" id="3.1.4.52" evidence="2"/>
<dbReference type="Pfam" id="PF00990">
    <property type="entry name" value="GGDEF"/>
    <property type="match status" value="1"/>
</dbReference>
<dbReference type="Pfam" id="PF13426">
    <property type="entry name" value="PAS_9"/>
    <property type="match status" value="2"/>
</dbReference>
<dbReference type="Pfam" id="PF00563">
    <property type="entry name" value="EAL"/>
    <property type="match status" value="1"/>
</dbReference>
<dbReference type="InterPro" id="IPR052155">
    <property type="entry name" value="Biofilm_reg_signaling"/>
</dbReference>
<name>A0A9J6ZX86_9GAMM</name>
<dbReference type="InterPro" id="IPR045812">
    <property type="entry name" value="DAHL"/>
</dbReference>
<evidence type="ECO:0000256" key="3">
    <source>
        <dbReference type="ARBA" id="ARBA00022636"/>
    </source>
</evidence>
<dbReference type="FunFam" id="3.20.20.450:FF:000001">
    <property type="entry name" value="Cyclic di-GMP phosphodiesterase yahA"/>
    <property type="match status" value="1"/>
</dbReference>
<dbReference type="FunFam" id="3.30.70.270:FF:000001">
    <property type="entry name" value="Diguanylate cyclase domain protein"/>
    <property type="match status" value="1"/>
</dbReference>
<accession>A0A9J6ZX86</accession>
<protein>
    <recommendedName>
        <fullName evidence="2">cyclic-guanylate-specific phosphodiesterase</fullName>
        <ecNumber evidence="2">3.1.4.52</ecNumber>
    </recommendedName>
</protein>
<dbReference type="GO" id="GO:0071732">
    <property type="term" value="P:cellular response to nitric oxide"/>
    <property type="evidence" value="ECO:0007669"/>
    <property type="project" value="UniProtKB-ARBA"/>
</dbReference>
<feature type="domain" description="PAS" evidence="6">
    <location>
        <begin position="520"/>
        <end position="566"/>
    </location>
</feature>
<sequence length="1073" mass="121646">MMPVRPASRWMLAGLLIIASILIFYAASWNGGAQHHAQQSNMLLELKELDARLDRDVLRITSFLLVQYDPLVETTNRLRRLKERLGSPSKGFYGSMDQLVDGALDAYWESMQEKLQLLERIKSEAAVVRNGIHYLPLAAKGLEATNSKHYQEVLQLLNQLYIYYLISSTTRLQQIEQQIDRLQQQTEAQGEPQKVLRNILFHMRAILKGLSRLNRLKQRFIAIQTQQRFDYLHDVYELHRTGDRRHTQQISMLLALALTVLLTSLWWLLSKLERARLTAETALKHLHDGVESLSEAFALFDAKGRLVLHNQRYRMFYPWLGKQLTQGLALTTIQEQNGSQLQQADMDGQPIHEQLPLHLFMERLDQGKWYLASNNPTSEGGLVCVRTDITETKRAELELRKLSRALEQSPASVLITDTEGTIEYVNPKFEQISGYSSEEAIGKNPRILKSGDKSREDYKELWETIKAGREWRGAFHNKRKDGTIYWESASISPLRNEGGEITHFIAVKEDITAQKRAEEQLRMNATVFETTTEGIMVTDADNRIKTVNPAFTRITGYQAEEVIGRNPRLLSSGRHDQAFYKAMWVSVKQQGSWSGEVWNRRKDGSIYPEWLSVAAIRTEHGTVSEYIAVFSDITQRKESEQQIRFQANYDALTGLPNRSLLLDRLTHAINSAEREAWELALLFVDLDQFKIVNDTFGHVMGDELLQHAAERLKSCVRESDTVARFGGDEFIILLQDISGADDAAQIADKVIEKLSRYFLLAGREVIIGASIGITLFPDDASDSDTLLRNADMAMYRAKETGRNRYQFFTTAMQEQVSIRQHLEQDLRGAPERNELELHYQPVVSATDGRLVSMEALLRWHHPDQGLIPPDQFIPLAEETGLIGPIGVWVMSTACRQAALWQAQQPGLKIAVNISSRQRELGLSAKLLELILQETGLDSSLLTLEMTESLLMEDTEEAVTWLESFKALGVALAIDDFGTGYSSLSYLKRFPVDVLKIDRAFVSDLPDDQEDASLVEAIVAIAQSLELKLIAEGVETAEQAKFLDDIGCDYLQGYHFSKPKPASEFTEQLAGEST</sequence>
<dbReference type="SMART" id="SM00091">
    <property type="entry name" value="PAS"/>
    <property type="match status" value="3"/>
</dbReference>
<dbReference type="InterPro" id="IPR000160">
    <property type="entry name" value="GGDEF_dom"/>
</dbReference>
<dbReference type="Gene3D" id="3.30.70.270">
    <property type="match status" value="1"/>
</dbReference>
<dbReference type="PROSITE" id="PS50883">
    <property type="entry name" value="EAL"/>
    <property type="match status" value="1"/>
</dbReference>
<dbReference type="SUPFAM" id="SSF55785">
    <property type="entry name" value="PYP-like sensor domain (PAS domain)"/>
    <property type="match status" value="2"/>
</dbReference>
<dbReference type="Pfam" id="PF19443">
    <property type="entry name" value="DAHL"/>
    <property type="match status" value="1"/>
</dbReference>
<dbReference type="InterPro" id="IPR029787">
    <property type="entry name" value="Nucleotide_cyclase"/>
</dbReference>
<evidence type="ECO:0000313" key="10">
    <source>
        <dbReference type="EMBL" id="USF87160.1"/>
    </source>
</evidence>
<dbReference type="NCBIfam" id="TIGR00229">
    <property type="entry name" value="sensory_box"/>
    <property type="match status" value="2"/>
</dbReference>
<dbReference type="PROSITE" id="PS50113">
    <property type="entry name" value="PAC"/>
    <property type="match status" value="2"/>
</dbReference>
<dbReference type="AlphaFoldDB" id="A0A9J6ZX86"/>
<dbReference type="RefSeq" id="WP_050799413.1">
    <property type="nucleotide sequence ID" value="NZ_CP090569.1"/>
</dbReference>
<feature type="domain" description="EAL" evidence="8">
    <location>
        <begin position="819"/>
        <end position="1072"/>
    </location>
</feature>
<reference evidence="10" key="1">
    <citation type="journal article" date="2022" name="Mol. Ecol. Resour.">
        <title>The complete and closed genome of the facultative generalist Candidatus Endoriftia persephone from deep-sea hydrothermal vents.</title>
        <authorList>
            <person name="de Oliveira A.L."/>
            <person name="Srivastava A."/>
            <person name="Espada-Hinojosa S."/>
            <person name="Bright M."/>
        </authorList>
    </citation>
    <scope>NUCLEOTIDE SEQUENCE</scope>
    <source>
        <strain evidence="10">Tica-EPR-9o50.N</strain>
    </source>
</reference>
<dbReference type="PROSITE" id="PS50112">
    <property type="entry name" value="PAS"/>
    <property type="match status" value="2"/>
</dbReference>
<dbReference type="GO" id="GO:0071111">
    <property type="term" value="F:cyclic-guanylate-specific phosphodiesterase activity"/>
    <property type="evidence" value="ECO:0007669"/>
    <property type="project" value="UniProtKB-EC"/>
</dbReference>
<dbReference type="InterPro" id="IPR000700">
    <property type="entry name" value="PAS-assoc_C"/>
</dbReference>
<dbReference type="SUPFAM" id="SSF55073">
    <property type="entry name" value="Nucleotide cyclase"/>
    <property type="match status" value="1"/>
</dbReference>
<dbReference type="InterPro" id="IPR035965">
    <property type="entry name" value="PAS-like_dom_sf"/>
</dbReference>
<keyword evidence="3" id="KW-0973">c-di-GMP</keyword>
<dbReference type="SMART" id="SM00267">
    <property type="entry name" value="GGDEF"/>
    <property type="match status" value="1"/>
</dbReference>
<evidence type="ECO:0000259" key="7">
    <source>
        <dbReference type="PROSITE" id="PS50113"/>
    </source>
</evidence>
<dbReference type="NCBIfam" id="TIGR00254">
    <property type="entry name" value="GGDEF"/>
    <property type="match status" value="1"/>
</dbReference>
<dbReference type="CDD" id="cd01948">
    <property type="entry name" value="EAL"/>
    <property type="match status" value="1"/>
</dbReference>
<dbReference type="CDD" id="cd01949">
    <property type="entry name" value="GGDEF"/>
    <property type="match status" value="1"/>
</dbReference>
<dbReference type="CDD" id="cd00130">
    <property type="entry name" value="PAS"/>
    <property type="match status" value="2"/>
</dbReference>
<evidence type="ECO:0000259" key="8">
    <source>
        <dbReference type="PROSITE" id="PS50883"/>
    </source>
</evidence>
<proteinExistence type="predicted"/>
<dbReference type="InterPro" id="IPR043128">
    <property type="entry name" value="Rev_trsase/Diguanyl_cyclase"/>
</dbReference>
<feature type="domain" description="PAC" evidence="7">
    <location>
        <begin position="593"/>
        <end position="645"/>
    </location>
</feature>
<dbReference type="EMBL" id="CP090569">
    <property type="protein sequence ID" value="USF87160.1"/>
    <property type="molecule type" value="Genomic_DNA"/>
</dbReference>
<feature type="transmembrane region" description="Helical" evidence="5">
    <location>
        <begin position="250"/>
        <end position="269"/>
    </location>
</feature>
<dbReference type="PANTHER" id="PTHR44757">
    <property type="entry name" value="DIGUANYLATE CYCLASE DGCP"/>
    <property type="match status" value="1"/>
</dbReference>
<dbReference type="Gene3D" id="3.20.20.450">
    <property type="entry name" value="EAL domain"/>
    <property type="match status" value="1"/>
</dbReference>
<evidence type="ECO:0000256" key="2">
    <source>
        <dbReference type="ARBA" id="ARBA00012282"/>
    </source>
</evidence>
<keyword evidence="5" id="KW-1133">Transmembrane helix</keyword>
<dbReference type="SUPFAM" id="SSF141868">
    <property type="entry name" value="EAL domain-like"/>
    <property type="match status" value="1"/>
</dbReference>
<dbReference type="PANTHER" id="PTHR44757:SF2">
    <property type="entry name" value="BIOFILM ARCHITECTURE MAINTENANCE PROTEIN MBAA"/>
    <property type="match status" value="1"/>
</dbReference>
<dbReference type="Proteomes" id="UP001056649">
    <property type="component" value="Chromosome"/>
</dbReference>
<evidence type="ECO:0000259" key="9">
    <source>
        <dbReference type="PROSITE" id="PS50887"/>
    </source>
</evidence>
<feature type="domain" description="PAS" evidence="6">
    <location>
        <begin position="398"/>
        <end position="444"/>
    </location>
</feature>
<comment type="catalytic activity">
    <reaction evidence="4">
        <text>3',3'-c-di-GMP + H2O = 5'-phosphoguanylyl(3'-&gt;5')guanosine + H(+)</text>
        <dbReference type="Rhea" id="RHEA:24902"/>
        <dbReference type="ChEBI" id="CHEBI:15377"/>
        <dbReference type="ChEBI" id="CHEBI:15378"/>
        <dbReference type="ChEBI" id="CHEBI:58754"/>
        <dbReference type="ChEBI" id="CHEBI:58805"/>
        <dbReference type="EC" id="3.1.4.52"/>
    </reaction>
    <physiologicalReaction direction="left-to-right" evidence="4">
        <dbReference type="Rhea" id="RHEA:24903"/>
    </physiologicalReaction>
</comment>
<dbReference type="InterPro" id="IPR001610">
    <property type="entry name" value="PAC"/>
</dbReference>
<evidence type="ECO:0000256" key="1">
    <source>
        <dbReference type="ARBA" id="ARBA00001946"/>
    </source>
</evidence>
<evidence type="ECO:0000256" key="4">
    <source>
        <dbReference type="ARBA" id="ARBA00051114"/>
    </source>
</evidence>
<dbReference type="SMART" id="SM00086">
    <property type="entry name" value="PAC"/>
    <property type="match status" value="2"/>
</dbReference>
<dbReference type="InterPro" id="IPR000014">
    <property type="entry name" value="PAS"/>
</dbReference>
<dbReference type="Pfam" id="PF12860">
    <property type="entry name" value="PAS_7"/>
    <property type="match status" value="1"/>
</dbReference>
<comment type="cofactor">
    <cofactor evidence="1">
        <name>Mg(2+)</name>
        <dbReference type="ChEBI" id="CHEBI:18420"/>
    </cofactor>
</comment>
<dbReference type="SMART" id="SM00052">
    <property type="entry name" value="EAL"/>
    <property type="match status" value="1"/>
</dbReference>
<evidence type="ECO:0000313" key="11">
    <source>
        <dbReference type="Proteomes" id="UP001056649"/>
    </source>
</evidence>
<feature type="domain" description="GGDEF" evidence="9">
    <location>
        <begin position="677"/>
        <end position="810"/>
    </location>
</feature>
<dbReference type="PROSITE" id="PS50887">
    <property type="entry name" value="GGDEF"/>
    <property type="match status" value="1"/>
</dbReference>
<dbReference type="Gene3D" id="3.30.450.20">
    <property type="entry name" value="PAS domain"/>
    <property type="match status" value="3"/>
</dbReference>
<gene>
    <name evidence="10" type="ORF">L0Y14_13590</name>
</gene>
<feature type="domain" description="PAC" evidence="7">
    <location>
        <begin position="469"/>
        <end position="523"/>
    </location>
</feature>
<dbReference type="KEGG" id="eps:L0Y14_13590"/>
<keyword evidence="5" id="KW-0472">Membrane</keyword>
<keyword evidence="5" id="KW-0812">Transmembrane</keyword>
<evidence type="ECO:0000259" key="6">
    <source>
        <dbReference type="PROSITE" id="PS50112"/>
    </source>
</evidence>
<keyword evidence="11" id="KW-1185">Reference proteome</keyword>
<evidence type="ECO:0000256" key="5">
    <source>
        <dbReference type="SAM" id="Phobius"/>
    </source>
</evidence>
<dbReference type="InterPro" id="IPR035919">
    <property type="entry name" value="EAL_sf"/>
</dbReference>
<organism evidence="10 11">
    <name type="scientific">Candidatus Endoriftia persephonae</name>
    <dbReference type="NCBI Taxonomy" id="393765"/>
    <lineage>
        <taxon>Bacteria</taxon>
        <taxon>Pseudomonadati</taxon>
        <taxon>Pseudomonadota</taxon>
        <taxon>Gammaproteobacteria</taxon>
        <taxon>Chromatiales</taxon>
        <taxon>Sedimenticolaceae</taxon>
        <taxon>Candidatus Endoriftia</taxon>
    </lineage>
</organism>